<sequence length="334" mass="37767">MDLGRNGSGGLSGAYPLQVSPCWSMEPLRASSKAPGAASGLRINLEKSELIPVGRVENMDDLAWEFGCSLSSLPTTYLGMPLGALFKSVTVWEGVEERFRRSKSKGGLGVKCLSLLNKALLAKWKWSFTNEREALWNQVIRGKYGEDRGGWCSWEVREAHCMGLWKGIRMDWKLVSDRLVFIVGNGRRVSFWRDRWCGDSPLCMSFPSLFALTVEKEAWVVDIWDPLAEGGWGGWNPCFLRAFNDWEVEEAERFLERLQGKRVIKDVEDMASWTETKSGKFSVKSLYVALETGGLSLFPSSYIWNVNVQSKISFFAWKAMWGKALTLDMVQKRG</sequence>
<dbReference type="Proteomes" id="UP000288805">
    <property type="component" value="Unassembled WGS sequence"/>
</dbReference>
<name>A0A438J7E2_VITVI</name>
<comment type="caution">
    <text evidence="2">The sequence shown here is derived from an EMBL/GenBank/DDBJ whole genome shotgun (WGS) entry which is preliminary data.</text>
</comment>
<dbReference type="Pfam" id="PF13966">
    <property type="entry name" value="zf-RVT"/>
    <property type="match status" value="1"/>
</dbReference>
<accession>A0A438J7E2</accession>
<organism evidence="2 3">
    <name type="scientific">Vitis vinifera</name>
    <name type="common">Grape</name>
    <dbReference type="NCBI Taxonomy" id="29760"/>
    <lineage>
        <taxon>Eukaryota</taxon>
        <taxon>Viridiplantae</taxon>
        <taxon>Streptophyta</taxon>
        <taxon>Embryophyta</taxon>
        <taxon>Tracheophyta</taxon>
        <taxon>Spermatophyta</taxon>
        <taxon>Magnoliopsida</taxon>
        <taxon>eudicotyledons</taxon>
        <taxon>Gunneridae</taxon>
        <taxon>Pentapetalae</taxon>
        <taxon>rosids</taxon>
        <taxon>Vitales</taxon>
        <taxon>Vitaceae</taxon>
        <taxon>Viteae</taxon>
        <taxon>Vitis</taxon>
    </lineage>
</organism>
<feature type="domain" description="Reverse transcriptase zinc-binding" evidence="1">
    <location>
        <begin position="281"/>
        <end position="334"/>
    </location>
</feature>
<gene>
    <name evidence="2" type="primary">VvCHDp000001_1136</name>
    <name evidence="2" type="ORF">CK203_019256</name>
</gene>
<evidence type="ECO:0000313" key="3">
    <source>
        <dbReference type="Proteomes" id="UP000288805"/>
    </source>
</evidence>
<dbReference type="PANTHER" id="PTHR36617:SF16">
    <property type="entry name" value="OS04G0516500 PROTEIN"/>
    <property type="match status" value="1"/>
</dbReference>
<proteinExistence type="predicted"/>
<dbReference type="PANTHER" id="PTHR36617">
    <property type="entry name" value="PROTEIN, PUTATIVE-RELATED"/>
    <property type="match status" value="1"/>
</dbReference>
<reference evidence="2 3" key="1">
    <citation type="journal article" date="2018" name="PLoS Genet.">
        <title>Population sequencing reveals clonal diversity and ancestral inbreeding in the grapevine cultivar Chardonnay.</title>
        <authorList>
            <person name="Roach M.J."/>
            <person name="Johnson D.L."/>
            <person name="Bohlmann J."/>
            <person name="van Vuuren H.J."/>
            <person name="Jones S.J."/>
            <person name="Pretorius I.S."/>
            <person name="Schmidt S.A."/>
            <person name="Borneman A.R."/>
        </authorList>
    </citation>
    <scope>NUCLEOTIDE SEQUENCE [LARGE SCALE GENOMIC DNA]</scope>
    <source>
        <strain evidence="3">cv. Chardonnay</strain>
        <tissue evidence="2">Leaf</tissue>
    </source>
</reference>
<evidence type="ECO:0000259" key="1">
    <source>
        <dbReference type="Pfam" id="PF13966"/>
    </source>
</evidence>
<evidence type="ECO:0000313" key="2">
    <source>
        <dbReference type="EMBL" id="RVX04883.1"/>
    </source>
</evidence>
<dbReference type="InterPro" id="IPR026960">
    <property type="entry name" value="RVT-Znf"/>
</dbReference>
<dbReference type="EMBL" id="QGNW01000058">
    <property type="protein sequence ID" value="RVX04883.1"/>
    <property type="molecule type" value="Genomic_DNA"/>
</dbReference>
<dbReference type="AlphaFoldDB" id="A0A438J7E2"/>
<protein>
    <submittedName>
        <fullName evidence="2">Putative ribonuclease H protein</fullName>
    </submittedName>
</protein>